<proteinExistence type="predicted"/>
<reference evidence="1 4" key="2">
    <citation type="submission" date="2020-07" db="EMBL/GenBank/DDBJ databases">
        <title>Mycobacterium kansasii (former subtype) with zoonotic potential isolated from diseased indoor pet cat, Japan.</title>
        <authorList>
            <person name="Fukano H."/>
            <person name="Terazono T."/>
            <person name="Hoshino Y."/>
        </authorList>
    </citation>
    <scope>NUCLEOTIDE SEQUENCE [LARGE SCALE GENOMIC DNA]</scope>
    <source>
        <strain evidence="1 4">Kuro-I</strain>
    </source>
</reference>
<name>A0A1V3XKD1_MYCKA</name>
<organism evidence="2 3">
    <name type="scientific">Mycobacterium kansasii</name>
    <dbReference type="NCBI Taxonomy" id="1768"/>
    <lineage>
        <taxon>Bacteria</taxon>
        <taxon>Bacillati</taxon>
        <taxon>Actinomycetota</taxon>
        <taxon>Actinomycetes</taxon>
        <taxon>Mycobacteriales</taxon>
        <taxon>Mycobacteriaceae</taxon>
        <taxon>Mycobacterium</taxon>
    </lineage>
</organism>
<dbReference type="Pfam" id="PF06078">
    <property type="entry name" value="DUF937"/>
    <property type="match status" value="1"/>
</dbReference>
<evidence type="ECO:0000313" key="1">
    <source>
        <dbReference type="EMBL" id="BCI86879.1"/>
    </source>
</evidence>
<evidence type="ECO:0008006" key="5">
    <source>
        <dbReference type="Google" id="ProtNLM"/>
    </source>
</evidence>
<evidence type="ECO:0000313" key="4">
    <source>
        <dbReference type="Proteomes" id="UP000516380"/>
    </source>
</evidence>
<dbReference type="EMBL" id="MVBM01000002">
    <property type="protein sequence ID" value="OOK79550.1"/>
    <property type="molecule type" value="Genomic_DNA"/>
</dbReference>
<dbReference type="AlphaFoldDB" id="A0A1V3XKD1"/>
<dbReference type="Proteomes" id="UP000189229">
    <property type="component" value="Unassembled WGS sequence"/>
</dbReference>
<dbReference type="Proteomes" id="UP000516380">
    <property type="component" value="Chromosome"/>
</dbReference>
<keyword evidence="4" id="KW-1185">Reference proteome</keyword>
<evidence type="ECO:0000313" key="2">
    <source>
        <dbReference type="EMBL" id="OOK79550.1"/>
    </source>
</evidence>
<gene>
    <name evidence="2" type="ORF">BZL30_1803</name>
    <name evidence="1" type="ORF">NIIDMKKI_20850</name>
</gene>
<reference evidence="2 3" key="1">
    <citation type="submission" date="2017-02" db="EMBL/GenBank/DDBJ databases">
        <title>Complete genome sequences of Mycobacterium kansasii strains isolated from rhesus macaques.</title>
        <authorList>
            <person name="Panda A."/>
            <person name="Nagaraj S."/>
            <person name="Zhao X."/>
            <person name="Tettelin H."/>
            <person name="Detolla L.J."/>
        </authorList>
    </citation>
    <scope>NUCLEOTIDE SEQUENCE [LARGE SCALE GENOMIC DNA]</scope>
    <source>
        <strain evidence="2 3">11-3813</strain>
    </source>
</reference>
<protein>
    <recommendedName>
        <fullName evidence="5">DUF937 domain-containing protein</fullName>
    </recommendedName>
</protein>
<dbReference type="EMBL" id="AP023343">
    <property type="protein sequence ID" value="BCI86879.1"/>
    <property type="molecule type" value="Genomic_DNA"/>
</dbReference>
<evidence type="ECO:0000313" key="3">
    <source>
        <dbReference type="Proteomes" id="UP000189229"/>
    </source>
</evidence>
<sequence length="210" mass="21624">MPGLDDLYTQIPTSDIARKLGADETEVDAAVRTLVPVLLTGLHRHSQDPEHAGRIESAASSHAARGLLDAGGALDQVDRRGEEEAEEAVATLFAGNDSDCVASALASGGAGRRELLQRLLPLVLPIVLAYLGNQLRPGGALQGTAVEHEEHEETGSGGGLAQLLSGILGAEMMKRPSATCWVAEAARWGTSSAGCSAAKSNPAQSVGRTG</sequence>
<accession>A0A1V3XKD1</accession>
<dbReference type="InterPro" id="IPR009282">
    <property type="entry name" value="DUF937"/>
</dbReference>